<evidence type="ECO:0000313" key="2">
    <source>
        <dbReference type="Proteomes" id="UP000544331"/>
    </source>
</evidence>
<sequence>MSLTNTRQASQTGEDGCATQLSAFFDKVHKKKEAPEVKRTLRRRYPTLYEASEDEIRQALERPRASLSPSWFSKDDFKRFKLADDHATKESRVTASVIPIVEGDPGDIRSDISFTNLDHLTDGSLVCAKPDHYHGARPEQLHKEVRRALDNHIVPSTQDDLPVLPNNFVEVKGPDGSLSVATRQALYDVTLGARGFQSLLSYGADEPHYDNKAYALTWTYHGGALKAYASHVLEPSTPEAPSGYAMTQIKGWSLTSDLETFRQGATAYRNGRDWAKKQRDEAIAEANKKWADIEVTSMPNSVARQMPQGDTPDTKSYDKTNIPLALRYEETFEDELFQLPPPYLDWNKST</sequence>
<keyword evidence="2" id="KW-1185">Reference proteome</keyword>
<protein>
    <submittedName>
        <fullName evidence="1">Uncharacterized protein</fullName>
    </submittedName>
</protein>
<dbReference type="Proteomes" id="UP000544331">
    <property type="component" value="Unassembled WGS sequence"/>
</dbReference>
<dbReference type="AlphaFoldDB" id="A0A8H6DPM9"/>
<evidence type="ECO:0000313" key="1">
    <source>
        <dbReference type="EMBL" id="KAF5724931.1"/>
    </source>
</evidence>
<gene>
    <name evidence="1" type="ORF">FMUND_322</name>
</gene>
<dbReference type="OrthoDB" id="5336565at2759"/>
<name>A0A8H6DPM9_9HYPO</name>
<accession>A0A8H6DPM9</accession>
<comment type="caution">
    <text evidence="1">The sequence shown here is derived from an EMBL/GenBank/DDBJ whole genome shotgun (WGS) entry which is preliminary data.</text>
</comment>
<proteinExistence type="predicted"/>
<organism evidence="1 2">
    <name type="scientific">Fusarium mundagurra</name>
    <dbReference type="NCBI Taxonomy" id="1567541"/>
    <lineage>
        <taxon>Eukaryota</taxon>
        <taxon>Fungi</taxon>
        <taxon>Dikarya</taxon>
        <taxon>Ascomycota</taxon>
        <taxon>Pezizomycotina</taxon>
        <taxon>Sordariomycetes</taxon>
        <taxon>Hypocreomycetidae</taxon>
        <taxon>Hypocreales</taxon>
        <taxon>Nectriaceae</taxon>
        <taxon>Fusarium</taxon>
        <taxon>Fusarium fujikuroi species complex</taxon>
    </lineage>
</organism>
<dbReference type="EMBL" id="JAAOAN010000022">
    <property type="protein sequence ID" value="KAF5724931.1"/>
    <property type="molecule type" value="Genomic_DNA"/>
</dbReference>
<reference evidence="1 2" key="1">
    <citation type="submission" date="2020-05" db="EMBL/GenBank/DDBJ databases">
        <title>Identification and distribution of gene clusters putatively required for synthesis of sphingolipid metabolism inhibitors in phylogenetically diverse species of the filamentous fungus Fusarium.</title>
        <authorList>
            <person name="Kim H.-S."/>
            <person name="Busman M."/>
            <person name="Brown D.W."/>
            <person name="Divon H."/>
            <person name="Uhlig S."/>
            <person name="Proctor R.H."/>
        </authorList>
    </citation>
    <scope>NUCLEOTIDE SEQUENCE [LARGE SCALE GENOMIC DNA]</scope>
    <source>
        <strain evidence="1 2">NRRL 66235</strain>
    </source>
</reference>